<sequence precursor="true">MYRVYYCLTVEHDLGLVAVAALLCALSGLAAMSIVRRAREADRARQPAWLLFAGFVTGTGIWGTHFVSMLAYESVVPIAFGLLETVISLALAIIVSACGWAFAIRSETRFAAPIGGALVGGGIAAMHFMGIEAMRTNAIFTWDAGLIIAAIVLAIQFSAAASTVAMGKSLKPSLIGGTLLLVCGVVSLHFISMGAMQLVPDMTVAEPEGGLSPKLLAVTVALGVVFVVSVGLATAAIDLHLGKRRMAEGARMRALAEATFEGIAVVRDGQMYDMNGRFCEMLNLAREDLVGTPIMKLAVDPEDIRVLQLDQDDAPTTCRLRCRDRAPITVQVRARVMDFDGQSSRIFTFRDVSSEERARARITHLAHHDTLTGLPNRLKFREALEAELSSAWDNDSQVALMFFDLDRFKEVNDVHGHATGDRLLVAVSERLLDALPRNAVAARLSGDEFAVILPDVDSREDGLNTARRVVNNVGSPLSIGSLHLKVSASGGVTMFPLDGEDPDRLMNQADLALYRAKGQGRNQVCDFDPKLGMMMQERRMLEADLALAIEDDLLTLNYQPQVRLGDGSIAGFEALVRWHDDRRGAVAPAEFVQIAEETGLILKMGEWVLETACREAVNWPNDRRVAVNVSPAQFKQGNLVYSVQRALTNSGLDPARLEIEITEGVLIDDEARALKVLRGLKDLGVGLAIDDFGTGYSSLSYLRAFPFDKIKIDRSFITGLQNDQEAQIIVRATIALARDLNIAVVVEGVEEFDELGALGYQPDLVLQGYLLSRPLTRGLISGFDEASKAIRAEMATLVASARPLRQRSA</sequence>
<feature type="transmembrane region" description="Helical" evidence="1">
    <location>
        <begin position="174"/>
        <end position="195"/>
    </location>
</feature>
<dbReference type="RefSeq" id="WP_011644128.1">
    <property type="nucleotide sequence ID" value="NC_008347.1"/>
</dbReference>
<feature type="domain" description="EAL" evidence="2">
    <location>
        <begin position="538"/>
        <end position="788"/>
    </location>
</feature>
<feature type="transmembrane region" description="Helical" evidence="1">
    <location>
        <begin position="110"/>
        <end position="130"/>
    </location>
</feature>
<keyword evidence="1" id="KW-1133">Transmembrane helix</keyword>
<dbReference type="Pfam" id="PF00563">
    <property type="entry name" value="EAL"/>
    <property type="match status" value="1"/>
</dbReference>
<dbReference type="Pfam" id="PF00989">
    <property type="entry name" value="PAS"/>
    <property type="match status" value="1"/>
</dbReference>
<dbReference type="EMBL" id="CP000449">
    <property type="protein sequence ID" value="ABI66483.1"/>
    <property type="molecule type" value="Genomic_DNA"/>
</dbReference>
<dbReference type="Gene3D" id="3.20.20.450">
    <property type="entry name" value="EAL domain"/>
    <property type="match status" value="1"/>
</dbReference>
<dbReference type="SUPFAM" id="SSF55073">
    <property type="entry name" value="Nucleotide cyclase"/>
    <property type="match status" value="1"/>
</dbReference>
<dbReference type="KEGG" id="mmr:Mmar10_2191"/>
<gene>
    <name evidence="5" type="ordered locus">Mmar10_2191</name>
</gene>
<dbReference type="FunFam" id="3.30.70.270:FF:000001">
    <property type="entry name" value="Diguanylate cyclase domain protein"/>
    <property type="match status" value="1"/>
</dbReference>
<feature type="transmembrane region" description="Helical" evidence="1">
    <location>
        <begin position="78"/>
        <end position="103"/>
    </location>
</feature>
<dbReference type="PANTHER" id="PTHR44757:SF2">
    <property type="entry name" value="BIOFILM ARCHITECTURE MAINTENANCE PROTEIN MBAA"/>
    <property type="match status" value="1"/>
</dbReference>
<dbReference type="InterPro" id="IPR013767">
    <property type="entry name" value="PAS_fold"/>
</dbReference>
<keyword evidence="1" id="KW-0472">Membrane</keyword>
<dbReference type="Pfam" id="PF03707">
    <property type="entry name" value="MHYT"/>
    <property type="match status" value="2"/>
</dbReference>
<dbReference type="Pfam" id="PF00990">
    <property type="entry name" value="GGDEF"/>
    <property type="match status" value="1"/>
</dbReference>
<dbReference type="CDD" id="cd01948">
    <property type="entry name" value="EAL"/>
    <property type="match status" value="1"/>
</dbReference>
<organism evidence="5 6">
    <name type="scientific">Maricaulis maris (strain MCS10)</name>
    <name type="common">Caulobacter maris</name>
    <dbReference type="NCBI Taxonomy" id="394221"/>
    <lineage>
        <taxon>Bacteria</taxon>
        <taxon>Pseudomonadati</taxon>
        <taxon>Pseudomonadota</taxon>
        <taxon>Alphaproteobacteria</taxon>
        <taxon>Maricaulales</taxon>
        <taxon>Maricaulaceae</taxon>
        <taxon>Maricaulis</taxon>
    </lineage>
</organism>
<dbReference type="InterPro" id="IPR035919">
    <property type="entry name" value="EAL_sf"/>
</dbReference>
<dbReference type="AlphaFoldDB" id="Q0AMK4"/>
<dbReference type="GO" id="GO:0003824">
    <property type="term" value="F:catalytic activity"/>
    <property type="evidence" value="ECO:0007669"/>
    <property type="project" value="UniProtKB-ARBA"/>
</dbReference>
<keyword evidence="6" id="KW-1185">Reference proteome</keyword>
<evidence type="ECO:0000313" key="5">
    <source>
        <dbReference type="EMBL" id="ABI66483.1"/>
    </source>
</evidence>
<dbReference type="InterPro" id="IPR000160">
    <property type="entry name" value="GGDEF_dom"/>
</dbReference>
<dbReference type="SMART" id="SM00052">
    <property type="entry name" value="EAL"/>
    <property type="match status" value="1"/>
</dbReference>
<dbReference type="InterPro" id="IPR000014">
    <property type="entry name" value="PAS"/>
</dbReference>
<feature type="domain" description="GGDEF" evidence="3">
    <location>
        <begin position="396"/>
        <end position="529"/>
    </location>
</feature>
<dbReference type="SUPFAM" id="SSF55785">
    <property type="entry name" value="PYP-like sensor domain (PAS domain)"/>
    <property type="match status" value="1"/>
</dbReference>
<keyword evidence="1" id="KW-0812">Transmembrane</keyword>
<dbReference type="Gene3D" id="3.30.450.20">
    <property type="entry name" value="PAS domain"/>
    <property type="match status" value="1"/>
</dbReference>
<evidence type="ECO:0000256" key="1">
    <source>
        <dbReference type="PROSITE-ProRule" id="PRU00244"/>
    </source>
</evidence>
<dbReference type="InterPro" id="IPR029787">
    <property type="entry name" value="Nucleotide_cyclase"/>
</dbReference>
<dbReference type="CDD" id="cd01949">
    <property type="entry name" value="GGDEF"/>
    <property type="match status" value="1"/>
</dbReference>
<dbReference type="InterPro" id="IPR043128">
    <property type="entry name" value="Rev_trsase/Diguanyl_cyclase"/>
</dbReference>
<evidence type="ECO:0000313" key="6">
    <source>
        <dbReference type="Proteomes" id="UP000001964"/>
    </source>
</evidence>
<dbReference type="InterPro" id="IPR035965">
    <property type="entry name" value="PAS-like_dom_sf"/>
</dbReference>
<feature type="transmembrane region" description="Helical" evidence="1">
    <location>
        <begin position="215"/>
        <end position="237"/>
    </location>
</feature>
<evidence type="ECO:0000259" key="2">
    <source>
        <dbReference type="PROSITE" id="PS50883"/>
    </source>
</evidence>
<reference evidence="5 6" key="1">
    <citation type="submission" date="2006-08" db="EMBL/GenBank/DDBJ databases">
        <title>Complete sequence of Maricaulis maris MCS10.</title>
        <authorList>
            <consortium name="US DOE Joint Genome Institute"/>
            <person name="Copeland A."/>
            <person name="Lucas S."/>
            <person name="Lapidus A."/>
            <person name="Barry K."/>
            <person name="Detter J.C."/>
            <person name="Glavina del Rio T."/>
            <person name="Hammon N."/>
            <person name="Israni S."/>
            <person name="Dalin E."/>
            <person name="Tice H."/>
            <person name="Pitluck S."/>
            <person name="Saunders E."/>
            <person name="Brettin T."/>
            <person name="Bruce D."/>
            <person name="Han C."/>
            <person name="Tapia R."/>
            <person name="Gilna P."/>
            <person name="Schmutz J."/>
            <person name="Larimer F."/>
            <person name="Land M."/>
            <person name="Hauser L."/>
            <person name="Kyrpides N."/>
            <person name="Mikhailova N."/>
            <person name="Viollier P."/>
            <person name="Stephens C."/>
            <person name="Richardson P."/>
        </authorList>
    </citation>
    <scope>NUCLEOTIDE SEQUENCE [LARGE SCALE GENOMIC DNA]</scope>
    <source>
        <strain evidence="5 6">MCS10</strain>
    </source>
</reference>
<dbReference type="InterPro" id="IPR005330">
    <property type="entry name" value="MHYT_dom"/>
</dbReference>
<dbReference type="PANTHER" id="PTHR44757">
    <property type="entry name" value="DIGUANYLATE CYCLASE DGCP"/>
    <property type="match status" value="1"/>
</dbReference>
<dbReference type="CDD" id="cd00130">
    <property type="entry name" value="PAS"/>
    <property type="match status" value="1"/>
</dbReference>
<dbReference type="PROSITE" id="PS50924">
    <property type="entry name" value="MHYT"/>
    <property type="match status" value="1"/>
</dbReference>
<dbReference type="SMART" id="SM00267">
    <property type="entry name" value="GGDEF"/>
    <property type="match status" value="1"/>
</dbReference>
<feature type="transmembrane region" description="Helical" evidence="1">
    <location>
        <begin position="142"/>
        <end position="162"/>
    </location>
</feature>
<proteinExistence type="predicted"/>
<evidence type="ECO:0000259" key="3">
    <source>
        <dbReference type="PROSITE" id="PS50887"/>
    </source>
</evidence>
<dbReference type="PROSITE" id="PS50887">
    <property type="entry name" value="GGDEF"/>
    <property type="match status" value="1"/>
</dbReference>
<dbReference type="Proteomes" id="UP000001964">
    <property type="component" value="Chromosome"/>
</dbReference>
<dbReference type="eggNOG" id="COG3300">
    <property type="taxonomic scope" value="Bacteria"/>
</dbReference>
<feature type="transmembrane region" description="Helical" evidence="1">
    <location>
        <begin position="14"/>
        <end position="35"/>
    </location>
</feature>
<dbReference type="PROSITE" id="PS50883">
    <property type="entry name" value="EAL"/>
    <property type="match status" value="1"/>
</dbReference>
<accession>Q0AMK4</accession>
<dbReference type="GO" id="GO:0006355">
    <property type="term" value="P:regulation of DNA-templated transcription"/>
    <property type="evidence" value="ECO:0007669"/>
    <property type="project" value="InterPro"/>
</dbReference>
<name>Q0AMK4_MARMM</name>
<dbReference type="Gene3D" id="3.30.70.270">
    <property type="match status" value="1"/>
</dbReference>
<dbReference type="InterPro" id="IPR052155">
    <property type="entry name" value="Biofilm_reg_signaling"/>
</dbReference>
<dbReference type="eggNOG" id="COG5001">
    <property type="taxonomic scope" value="Bacteria"/>
</dbReference>
<protein>
    <submittedName>
        <fullName evidence="5">Diguanylate cyclase/phosphodiesterase with PAS/PAC sensor(S)</fullName>
    </submittedName>
</protein>
<feature type="transmembrane region" description="Helical" evidence="1">
    <location>
        <begin position="47"/>
        <end position="72"/>
    </location>
</feature>
<feature type="domain" description="MHYT" evidence="4">
    <location>
        <begin position="12"/>
        <end position="199"/>
    </location>
</feature>
<dbReference type="NCBIfam" id="TIGR00254">
    <property type="entry name" value="GGDEF"/>
    <property type="match status" value="1"/>
</dbReference>
<dbReference type="InterPro" id="IPR001633">
    <property type="entry name" value="EAL_dom"/>
</dbReference>
<evidence type="ECO:0000259" key="4">
    <source>
        <dbReference type="PROSITE" id="PS50924"/>
    </source>
</evidence>
<dbReference type="GO" id="GO:0016020">
    <property type="term" value="C:membrane"/>
    <property type="evidence" value="ECO:0007669"/>
    <property type="project" value="UniProtKB-UniRule"/>
</dbReference>
<dbReference type="STRING" id="394221.Mmar10_2191"/>
<dbReference type="HOGENOM" id="CLU_000445_70_49_5"/>
<dbReference type="SUPFAM" id="SSF141868">
    <property type="entry name" value="EAL domain-like"/>
    <property type="match status" value="1"/>
</dbReference>
<dbReference type="SMART" id="SM00091">
    <property type="entry name" value="PAS"/>
    <property type="match status" value="1"/>
</dbReference>